<reference evidence="1 2" key="1">
    <citation type="journal article" date="2014" name="Genome Biol. Evol.">
        <title>Acetic acid bacteria genomes reveal functional traits for adaptation to life in insect guts.</title>
        <authorList>
            <person name="Chouaia B."/>
            <person name="Gaiarsa S."/>
            <person name="Crotti E."/>
            <person name="Comandatore F."/>
            <person name="Degli Esposti M."/>
            <person name="Ricci I."/>
            <person name="Alma A."/>
            <person name="Favia G."/>
            <person name="Bandi C."/>
            <person name="Daffonchio D."/>
        </authorList>
    </citation>
    <scope>NUCLEOTIDE SEQUENCE [LARGE SCALE GENOMIC DNA]</scope>
    <source>
        <strain evidence="1 2">SF2.1</strain>
    </source>
</reference>
<organism evidence="1 2">
    <name type="scientific">Asaia bogorensis</name>
    <dbReference type="NCBI Taxonomy" id="91915"/>
    <lineage>
        <taxon>Bacteria</taxon>
        <taxon>Pseudomonadati</taxon>
        <taxon>Pseudomonadota</taxon>
        <taxon>Alphaproteobacteria</taxon>
        <taxon>Acetobacterales</taxon>
        <taxon>Acetobacteraceae</taxon>
        <taxon>Asaia</taxon>
    </lineage>
</organism>
<dbReference type="AlphaFoldDB" id="A0A060QJM8"/>
<dbReference type="EMBL" id="CBLX010000024">
    <property type="protein sequence ID" value="CDG40903.1"/>
    <property type="molecule type" value="Genomic_DNA"/>
</dbReference>
<proteinExistence type="predicted"/>
<reference evidence="1 2" key="2">
    <citation type="journal article" date="2014" name="PLoS ONE">
        <title>Evolution of mitochondria reconstructed from the energy metabolism of living bacteria.</title>
        <authorList>
            <person name="Degli Esposti M."/>
            <person name="Chouaia B."/>
            <person name="Comandatore F."/>
            <person name="Crotti E."/>
            <person name="Sassera D."/>
            <person name="Lievens P.M."/>
            <person name="Daffonchio D."/>
            <person name="Bandi C."/>
        </authorList>
    </citation>
    <scope>NUCLEOTIDE SEQUENCE [LARGE SCALE GENOMIC DNA]</scope>
    <source>
        <strain evidence="1 2">SF2.1</strain>
    </source>
</reference>
<gene>
    <name evidence="1" type="ORF">ASAP_2858</name>
</gene>
<accession>A0A060QJM8</accession>
<evidence type="ECO:0000313" key="2">
    <source>
        <dbReference type="Proteomes" id="UP000027583"/>
    </source>
</evidence>
<evidence type="ECO:0000313" key="1">
    <source>
        <dbReference type="EMBL" id="CDG40903.1"/>
    </source>
</evidence>
<dbReference type="Proteomes" id="UP000027583">
    <property type="component" value="Unassembled WGS sequence"/>
</dbReference>
<name>A0A060QJM8_9PROT</name>
<comment type="caution">
    <text evidence="1">The sequence shown here is derived from an EMBL/GenBank/DDBJ whole genome shotgun (WGS) entry which is preliminary data.</text>
</comment>
<sequence length="43" mass="4849">MLFFHEIEGEGGALAQAHLSPLRESIIRYPSEEFVTLSSRCLI</sequence>
<protein>
    <submittedName>
        <fullName evidence="1">Uncharacterized protein</fullName>
    </submittedName>
</protein>